<dbReference type="EMBL" id="PKSL01000026">
    <property type="protein sequence ID" value="POW13228.1"/>
    <property type="molecule type" value="Genomic_DNA"/>
</dbReference>
<feature type="compositionally biased region" description="Low complexity" evidence="1">
    <location>
        <begin position="1"/>
        <end position="12"/>
    </location>
</feature>
<comment type="caution">
    <text evidence="2">The sequence shown here is derived from an EMBL/GenBank/DDBJ whole genome shotgun (WGS) entry which is preliminary data.</text>
</comment>
<evidence type="ECO:0000256" key="1">
    <source>
        <dbReference type="SAM" id="MobiDB-lite"/>
    </source>
</evidence>
<dbReference type="VEuPathDB" id="FungiDB:PSTT_03969"/>
<evidence type="ECO:0000313" key="3">
    <source>
        <dbReference type="Proteomes" id="UP000239156"/>
    </source>
</evidence>
<sequence>MNLSSVVSSGSSRFRNEEGTTQGENERAQCWIARDEYYGCLAQDHQQKRKETSGEQPRTKRSLN</sequence>
<organism evidence="2 3">
    <name type="scientific">Puccinia striiformis</name>
    <dbReference type="NCBI Taxonomy" id="27350"/>
    <lineage>
        <taxon>Eukaryota</taxon>
        <taxon>Fungi</taxon>
        <taxon>Dikarya</taxon>
        <taxon>Basidiomycota</taxon>
        <taxon>Pucciniomycotina</taxon>
        <taxon>Pucciniomycetes</taxon>
        <taxon>Pucciniales</taxon>
        <taxon>Pucciniaceae</taxon>
        <taxon>Puccinia</taxon>
    </lineage>
</organism>
<feature type="region of interest" description="Disordered" evidence="1">
    <location>
        <begin position="1"/>
        <end position="28"/>
    </location>
</feature>
<proteinExistence type="predicted"/>
<name>A0A2S4VUN6_9BASI</name>
<dbReference type="Proteomes" id="UP000239156">
    <property type="component" value="Unassembled WGS sequence"/>
</dbReference>
<reference evidence="2" key="1">
    <citation type="submission" date="2017-12" db="EMBL/GenBank/DDBJ databases">
        <title>Gene loss provides genomic basis for host adaptation in cereal stripe rust fungi.</title>
        <authorList>
            <person name="Xia C."/>
        </authorList>
    </citation>
    <scope>NUCLEOTIDE SEQUENCE [LARGE SCALE GENOMIC DNA]</scope>
    <source>
        <strain evidence="2">93-210</strain>
    </source>
</reference>
<dbReference type="AlphaFoldDB" id="A0A2S4VUN6"/>
<gene>
    <name evidence="2" type="ORF">PSTT_03969</name>
</gene>
<feature type="region of interest" description="Disordered" evidence="1">
    <location>
        <begin position="44"/>
        <end position="64"/>
    </location>
</feature>
<evidence type="ECO:0000313" key="2">
    <source>
        <dbReference type="EMBL" id="POW13228.1"/>
    </source>
</evidence>
<accession>A0A2S4VUN6</accession>
<keyword evidence="3" id="KW-1185">Reference proteome</keyword>
<protein>
    <submittedName>
        <fullName evidence="2">Uncharacterized protein</fullName>
    </submittedName>
</protein>